<reference evidence="11" key="1">
    <citation type="journal article" date="2017" name="Nucleic Acids Res.">
        <title>Proteogenomics produces comprehensive and highly accurate protein-coding gene annotation in a complete genome assembly of Malassezia sympodialis.</title>
        <authorList>
            <person name="Zhu Y."/>
            <person name="Engstroem P.G."/>
            <person name="Tellgren-Roth C."/>
            <person name="Baudo C.D."/>
            <person name="Kennell J.C."/>
            <person name="Sun S."/>
            <person name="Billmyre R.B."/>
            <person name="Schroeder M.S."/>
            <person name="Andersson A."/>
            <person name="Holm T."/>
            <person name="Sigurgeirsson B."/>
            <person name="Wu G."/>
            <person name="Sankaranarayanan S.R."/>
            <person name="Siddharthan R."/>
            <person name="Sanyal K."/>
            <person name="Lundeberg J."/>
            <person name="Nystedt B."/>
            <person name="Boekhout T."/>
            <person name="Dawson T.L. Jr."/>
            <person name="Heitman J."/>
            <person name="Scheynius A."/>
            <person name="Lehtioe J."/>
        </authorList>
    </citation>
    <scope>NUCLEOTIDE SEQUENCE [LARGE SCALE GENOMIC DNA]</scope>
    <source>
        <strain evidence="11">ATCC 42132</strain>
    </source>
</reference>
<feature type="region of interest" description="Disordered" evidence="8">
    <location>
        <begin position="269"/>
        <end position="330"/>
    </location>
</feature>
<dbReference type="Gene3D" id="3.30.160.60">
    <property type="entry name" value="Classic Zinc Finger"/>
    <property type="match status" value="2"/>
</dbReference>
<evidence type="ECO:0000313" key="11">
    <source>
        <dbReference type="Proteomes" id="UP000186303"/>
    </source>
</evidence>
<dbReference type="InterPro" id="IPR052795">
    <property type="entry name" value="RREB1"/>
</dbReference>
<evidence type="ECO:0000256" key="1">
    <source>
        <dbReference type="ARBA" id="ARBA00004123"/>
    </source>
</evidence>
<dbReference type="GO" id="GO:0005634">
    <property type="term" value="C:nucleus"/>
    <property type="evidence" value="ECO:0007669"/>
    <property type="project" value="UniProtKB-SubCell"/>
</dbReference>
<dbReference type="GO" id="GO:0000978">
    <property type="term" value="F:RNA polymerase II cis-regulatory region sequence-specific DNA binding"/>
    <property type="evidence" value="ECO:0007669"/>
    <property type="project" value="TreeGrafter"/>
</dbReference>
<name>A0A1M8A1G4_MALS4</name>
<protein>
    <submittedName>
        <fullName evidence="10">Similar to S.cerevisiae protein CMR3 (Putative zinc finger protein)</fullName>
    </submittedName>
</protein>
<feature type="domain" description="C2H2-type" evidence="9">
    <location>
        <begin position="363"/>
        <end position="388"/>
    </location>
</feature>
<feature type="compositionally biased region" description="Basic and acidic residues" evidence="8">
    <location>
        <begin position="292"/>
        <end position="314"/>
    </location>
</feature>
<keyword evidence="5" id="KW-0862">Zinc</keyword>
<dbReference type="FunFam" id="3.30.160.60:FF:000358">
    <property type="entry name" value="zinc finger protein 24"/>
    <property type="match status" value="1"/>
</dbReference>
<keyword evidence="11" id="KW-1185">Reference proteome</keyword>
<dbReference type="AlphaFoldDB" id="A0A1M8A1G4"/>
<proteinExistence type="predicted"/>
<accession>A0A1M8A1G4</accession>
<dbReference type="SUPFAM" id="SSF57667">
    <property type="entry name" value="beta-beta-alpha zinc fingers"/>
    <property type="match status" value="1"/>
</dbReference>
<evidence type="ECO:0000256" key="4">
    <source>
        <dbReference type="ARBA" id="ARBA00022771"/>
    </source>
</evidence>
<evidence type="ECO:0000256" key="3">
    <source>
        <dbReference type="ARBA" id="ARBA00022737"/>
    </source>
</evidence>
<organism evidence="10 11">
    <name type="scientific">Malassezia sympodialis (strain ATCC 42132)</name>
    <name type="common">Atopic eczema-associated yeast</name>
    <dbReference type="NCBI Taxonomy" id="1230383"/>
    <lineage>
        <taxon>Eukaryota</taxon>
        <taxon>Fungi</taxon>
        <taxon>Dikarya</taxon>
        <taxon>Basidiomycota</taxon>
        <taxon>Ustilaginomycotina</taxon>
        <taxon>Malasseziomycetes</taxon>
        <taxon>Malasseziales</taxon>
        <taxon>Malasseziaceae</taxon>
        <taxon>Malassezia</taxon>
    </lineage>
</organism>
<feature type="domain" description="C2H2-type" evidence="9">
    <location>
        <begin position="335"/>
        <end position="362"/>
    </location>
</feature>
<evidence type="ECO:0000256" key="6">
    <source>
        <dbReference type="ARBA" id="ARBA00023242"/>
    </source>
</evidence>
<dbReference type="PANTHER" id="PTHR46451:SF1">
    <property type="entry name" value="RAS-RESPONSIVE ELEMENT-BINDING PROTEIN 1"/>
    <property type="match status" value="1"/>
</dbReference>
<feature type="compositionally biased region" description="Polar residues" evidence="8">
    <location>
        <begin position="269"/>
        <end position="291"/>
    </location>
</feature>
<evidence type="ECO:0000259" key="9">
    <source>
        <dbReference type="PROSITE" id="PS50157"/>
    </source>
</evidence>
<dbReference type="EMBL" id="LT671821">
    <property type="protein sequence ID" value="SHO76310.1"/>
    <property type="molecule type" value="Genomic_DNA"/>
</dbReference>
<dbReference type="PROSITE" id="PS50157">
    <property type="entry name" value="ZINC_FINGER_C2H2_2"/>
    <property type="match status" value="2"/>
</dbReference>
<dbReference type="PANTHER" id="PTHR46451">
    <property type="entry name" value="RAS-RESPONSIVE ELEMENT-BINDING PROTEIN 1"/>
    <property type="match status" value="1"/>
</dbReference>
<feature type="compositionally biased region" description="Polar residues" evidence="8">
    <location>
        <begin position="1"/>
        <end position="16"/>
    </location>
</feature>
<dbReference type="InterPro" id="IPR013087">
    <property type="entry name" value="Znf_C2H2_type"/>
</dbReference>
<comment type="subcellular location">
    <subcellularLocation>
        <location evidence="1">Nucleus</location>
    </subcellularLocation>
</comment>
<evidence type="ECO:0000256" key="8">
    <source>
        <dbReference type="SAM" id="MobiDB-lite"/>
    </source>
</evidence>
<keyword evidence="3" id="KW-0677">Repeat</keyword>
<dbReference type="Proteomes" id="UP000186303">
    <property type="component" value="Chromosome 1"/>
</dbReference>
<gene>
    <name evidence="10" type="ORF">MSYG_0648</name>
</gene>
<keyword evidence="6" id="KW-0539">Nucleus</keyword>
<dbReference type="FunFam" id="3.30.160.60:FF:000145">
    <property type="entry name" value="Zinc finger protein 574"/>
    <property type="match status" value="1"/>
</dbReference>
<dbReference type="OrthoDB" id="6077919at2759"/>
<evidence type="ECO:0000256" key="5">
    <source>
        <dbReference type="ARBA" id="ARBA00022833"/>
    </source>
</evidence>
<dbReference type="GO" id="GO:0001228">
    <property type="term" value="F:DNA-binding transcription activator activity, RNA polymerase II-specific"/>
    <property type="evidence" value="ECO:0007669"/>
    <property type="project" value="TreeGrafter"/>
</dbReference>
<keyword evidence="4 7" id="KW-0863">Zinc-finger</keyword>
<dbReference type="VEuPathDB" id="FungiDB:MSYG_0648"/>
<dbReference type="SMART" id="SM00355">
    <property type="entry name" value="ZnF_C2H2"/>
    <property type="match status" value="2"/>
</dbReference>
<evidence type="ECO:0000256" key="2">
    <source>
        <dbReference type="ARBA" id="ARBA00022723"/>
    </source>
</evidence>
<dbReference type="Pfam" id="PF00096">
    <property type="entry name" value="zf-C2H2"/>
    <property type="match status" value="2"/>
</dbReference>
<sequence>MQQKLSSNVNTSTLNHSNRRRSSELPGIRDVLGHELCSGGPRRRSTSREFLLGSYPKVLSIPSSPGKSHGLHGHSNPTHVPNPYSLKSDLTEHHIPKDRCMRHSSSISGISLPAILQKLRMEDDAPWEKNQSFSCGGDGMSECRRHSWNHFSDPSKFSLNAYNFSATPDGLRMSSPFKPYRLRRRDPRFGNSTRLEPYVEAEPAPFERSMPINIPVDIGSRSSDDLSSHALSRSYSSYSASYTSDNFPHTPGQEATELQPVDLRITWPETGSKQSPVQKSDVFSSGPTSDIHSVDDPRSKTPEGMHHQDDKDLHSPQNETGSKQRGKVSGTNGKFECRYCNKRFSRPSSLRTHIHSHTGEKPFRCDAPGCGRCFSVQSNLRRHQRSHSISSISPVKLQTT</sequence>
<dbReference type="PROSITE" id="PS00028">
    <property type="entry name" value="ZINC_FINGER_C2H2_1"/>
    <property type="match status" value="2"/>
</dbReference>
<dbReference type="STRING" id="1230383.A0A1M8A1G4"/>
<evidence type="ECO:0000256" key="7">
    <source>
        <dbReference type="PROSITE-ProRule" id="PRU00042"/>
    </source>
</evidence>
<evidence type="ECO:0000313" key="10">
    <source>
        <dbReference type="EMBL" id="SHO76310.1"/>
    </source>
</evidence>
<dbReference type="GO" id="GO:0008270">
    <property type="term" value="F:zinc ion binding"/>
    <property type="evidence" value="ECO:0007669"/>
    <property type="project" value="UniProtKB-KW"/>
</dbReference>
<keyword evidence="2" id="KW-0479">Metal-binding</keyword>
<feature type="region of interest" description="Disordered" evidence="8">
    <location>
        <begin position="1"/>
        <end position="27"/>
    </location>
</feature>
<dbReference type="InterPro" id="IPR036236">
    <property type="entry name" value="Znf_C2H2_sf"/>
</dbReference>